<accession>A0A9W9NY61</accession>
<dbReference type="Pfam" id="PF11951">
    <property type="entry name" value="Fungal_trans_2"/>
    <property type="match status" value="1"/>
</dbReference>
<keyword evidence="2" id="KW-0539">Nucleus</keyword>
<reference evidence="3" key="1">
    <citation type="submission" date="2022-11" db="EMBL/GenBank/DDBJ databases">
        <authorList>
            <person name="Petersen C."/>
        </authorList>
    </citation>
    <scope>NUCLEOTIDE SEQUENCE</scope>
    <source>
        <strain evidence="3">IBT 23319</strain>
    </source>
</reference>
<dbReference type="InterPro" id="IPR021858">
    <property type="entry name" value="Fun_TF"/>
</dbReference>
<dbReference type="PANTHER" id="PTHR37534:SF46">
    <property type="entry name" value="ZN(II)2CYS6 TRANSCRIPTION FACTOR (EUROFUNG)"/>
    <property type="match status" value="1"/>
</dbReference>
<dbReference type="AlphaFoldDB" id="A0A9W9NY61"/>
<keyword evidence="4" id="KW-1185">Reference proteome</keyword>
<evidence type="ECO:0000313" key="4">
    <source>
        <dbReference type="Proteomes" id="UP001147733"/>
    </source>
</evidence>
<dbReference type="PANTHER" id="PTHR37534">
    <property type="entry name" value="TRANSCRIPTIONAL ACTIVATOR PROTEIN UGA3"/>
    <property type="match status" value="1"/>
</dbReference>
<gene>
    <name evidence="3" type="ORF">N7469_006364</name>
</gene>
<sequence>MKDTLSPSPLDKFLVGSSFHESHHVAFIRSFIGPSRALKHATVACAAVLLGEGNDEYAKASAEIGHKRAALAVSSLRSFKILNEQDLATALFLGVAMVTFAMHVADGQPLLISHHTLNLVRPQIQNVYAMESTIVDYWMCLVSTELFDCLLRSEIPSIRIDPSRRHRVVDRYLGVSSSIFTHFYDICSAAQSLKQASIATVVKIASHLDTIRTAVDQWQPSPPLGFLDQYTQTEVVSMLSQAKIFRLAALLIIHRLRYPFGEQDREASVLSWAIISEFDTALQFTRRSVPCTMLAYLAACFEIMDPHAQNIALEKSQDIITFSKVSRLKFQTTLKSVWAVRDSRRHFHWFEISQYVSLGTACK</sequence>
<evidence type="ECO:0000313" key="3">
    <source>
        <dbReference type="EMBL" id="KAJ5231776.1"/>
    </source>
</evidence>
<dbReference type="OrthoDB" id="4137815at2759"/>
<dbReference type="GO" id="GO:0005634">
    <property type="term" value="C:nucleus"/>
    <property type="evidence" value="ECO:0007669"/>
    <property type="project" value="UniProtKB-SubCell"/>
</dbReference>
<evidence type="ECO:0000256" key="2">
    <source>
        <dbReference type="ARBA" id="ARBA00023242"/>
    </source>
</evidence>
<organism evidence="3 4">
    <name type="scientific">Penicillium citrinum</name>
    <dbReference type="NCBI Taxonomy" id="5077"/>
    <lineage>
        <taxon>Eukaryota</taxon>
        <taxon>Fungi</taxon>
        <taxon>Dikarya</taxon>
        <taxon>Ascomycota</taxon>
        <taxon>Pezizomycotina</taxon>
        <taxon>Eurotiomycetes</taxon>
        <taxon>Eurotiomycetidae</taxon>
        <taxon>Eurotiales</taxon>
        <taxon>Aspergillaceae</taxon>
        <taxon>Penicillium</taxon>
    </lineage>
</organism>
<protein>
    <submittedName>
        <fullName evidence="3">Uncharacterized protein</fullName>
    </submittedName>
</protein>
<reference evidence="3" key="2">
    <citation type="journal article" date="2023" name="IMA Fungus">
        <title>Comparative genomic study of the Penicillium genus elucidates a diverse pangenome and 15 lateral gene transfer events.</title>
        <authorList>
            <person name="Petersen C."/>
            <person name="Sorensen T."/>
            <person name="Nielsen M.R."/>
            <person name="Sondergaard T.E."/>
            <person name="Sorensen J.L."/>
            <person name="Fitzpatrick D.A."/>
            <person name="Frisvad J.C."/>
            <person name="Nielsen K.L."/>
        </authorList>
    </citation>
    <scope>NUCLEOTIDE SEQUENCE</scope>
    <source>
        <strain evidence="3">IBT 23319</strain>
    </source>
</reference>
<comment type="caution">
    <text evidence="3">The sequence shown here is derived from an EMBL/GenBank/DDBJ whole genome shotgun (WGS) entry which is preliminary data.</text>
</comment>
<dbReference type="RefSeq" id="XP_056500520.1">
    <property type="nucleotide sequence ID" value="XM_056645282.1"/>
</dbReference>
<comment type="subcellular location">
    <subcellularLocation>
        <location evidence="1">Nucleus</location>
    </subcellularLocation>
</comment>
<name>A0A9W9NY61_PENCI</name>
<dbReference type="GeneID" id="81384449"/>
<dbReference type="EMBL" id="JAPQKT010000005">
    <property type="protein sequence ID" value="KAJ5231776.1"/>
    <property type="molecule type" value="Genomic_DNA"/>
</dbReference>
<dbReference type="Proteomes" id="UP001147733">
    <property type="component" value="Unassembled WGS sequence"/>
</dbReference>
<proteinExistence type="predicted"/>
<evidence type="ECO:0000256" key="1">
    <source>
        <dbReference type="ARBA" id="ARBA00004123"/>
    </source>
</evidence>